<reference evidence="2" key="1">
    <citation type="submission" date="2023-06" db="EMBL/GenBank/DDBJ databases">
        <title>Genome-scale phylogeny and comparative genomics of the fungal order Sordariales.</title>
        <authorList>
            <consortium name="Lawrence Berkeley National Laboratory"/>
            <person name="Hensen N."/>
            <person name="Bonometti L."/>
            <person name="Westerberg I."/>
            <person name="Brannstrom I.O."/>
            <person name="Guillou S."/>
            <person name="Cros-Aarteil S."/>
            <person name="Calhoun S."/>
            <person name="Haridas S."/>
            <person name="Kuo A."/>
            <person name="Mondo S."/>
            <person name="Pangilinan J."/>
            <person name="Riley R."/>
            <person name="LaButti K."/>
            <person name="Andreopoulos B."/>
            <person name="Lipzen A."/>
            <person name="Chen C."/>
            <person name="Yanf M."/>
            <person name="Daum C."/>
            <person name="Ng V."/>
            <person name="Clum A."/>
            <person name="Steindorff A."/>
            <person name="Ohm R."/>
            <person name="Martin F."/>
            <person name="Silar P."/>
            <person name="Natvig D."/>
            <person name="Lalanne C."/>
            <person name="Gautier V."/>
            <person name="Ament-velasquez S.L."/>
            <person name="Kruys A."/>
            <person name="Hutchinson M.I."/>
            <person name="Powell A.J."/>
            <person name="Barry K."/>
            <person name="Miller A.N."/>
            <person name="Grigoriev I.V."/>
            <person name="Debuchy R."/>
            <person name="Gladieux P."/>
            <person name="Thoren M.H."/>
            <person name="Johannesson H."/>
        </authorList>
    </citation>
    <scope>NUCLEOTIDE SEQUENCE</scope>
    <source>
        <strain evidence="2">SMH3187-1</strain>
    </source>
</reference>
<keyword evidence="1" id="KW-0732">Signal</keyword>
<comment type="caution">
    <text evidence="2">The sequence shown here is derived from an EMBL/GenBank/DDBJ whole genome shotgun (WGS) entry which is preliminary data.</text>
</comment>
<sequence length="115" mass="12733">MALHPRKLSHLTLIRFFLCALSRSAQRFLSVRAWSPSNHGHTFGKMISFLCGSIARAKTDPAQRSKKNISPASERKKGGAGWLIRTELGTQLPREDGGLTCLTLTRGLFIGGERR</sequence>
<dbReference type="EMBL" id="JAUKUD010000004">
    <property type="protein sequence ID" value="KAK0746290.1"/>
    <property type="molecule type" value="Genomic_DNA"/>
</dbReference>
<gene>
    <name evidence="2" type="ORF">B0T18DRAFT_411278</name>
</gene>
<dbReference type="AlphaFoldDB" id="A0AA40EVF9"/>
<name>A0AA40EVF9_9PEZI</name>
<protein>
    <recommendedName>
        <fullName evidence="4">Secreted protein</fullName>
    </recommendedName>
</protein>
<evidence type="ECO:0000256" key="1">
    <source>
        <dbReference type="SAM" id="SignalP"/>
    </source>
</evidence>
<organism evidence="2 3">
    <name type="scientific">Schizothecium vesticola</name>
    <dbReference type="NCBI Taxonomy" id="314040"/>
    <lineage>
        <taxon>Eukaryota</taxon>
        <taxon>Fungi</taxon>
        <taxon>Dikarya</taxon>
        <taxon>Ascomycota</taxon>
        <taxon>Pezizomycotina</taxon>
        <taxon>Sordariomycetes</taxon>
        <taxon>Sordariomycetidae</taxon>
        <taxon>Sordariales</taxon>
        <taxon>Schizotheciaceae</taxon>
        <taxon>Schizothecium</taxon>
    </lineage>
</organism>
<feature type="chain" id="PRO_5041413860" description="Secreted protein" evidence="1">
    <location>
        <begin position="26"/>
        <end position="115"/>
    </location>
</feature>
<keyword evidence="3" id="KW-1185">Reference proteome</keyword>
<dbReference type="Proteomes" id="UP001172155">
    <property type="component" value="Unassembled WGS sequence"/>
</dbReference>
<evidence type="ECO:0000313" key="3">
    <source>
        <dbReference type="Proteomes" id="UP001172155"/>
    </source>
</evidence>
<evidence type="ECO:0008006" key="4">
    <source>
        <dbReference type="Google" id="ProtNLM"/>
    </source>
</evidence>
<accession>A0AA40EVF9</accession>
<evidence type="ECO:0000313" key="2">
    <source>
        <dbReference type="EMBL" id="KAK0746290.1"/>
    </source>
</evidence>
<proteinExistence type="predicted"/>
<feature type="signal peptide" evidence="1">
    <location>
        <begin position="1"/>
        <end position="25"/>
    </location>
</feature>